<dbReference type="Gene3D" id="3.40.50.300">
    <property type="entry name" value="P-loop containing nucleotide triphosphate hydrolases"/>
    <property type="match status" value="1"/>
</dbReference>
<evidence type="ECO:0000256" key="1">
    <source>
        <dbReference type="ARBA" id="ARBA00022741"/>
    </source>
</evidence>
<gene>
    <name evidence="7" type="ORF">FCULG_00005956</name>
    <name evidence="8" type="ORF">HYE67_001783</name>
</gene>
<evidence type="ECO:0000256" key="5">
    <source>
        <dbReference type="SAM" id="MobiDB-lite"/>
    </source>
</evidence>
<organism evidence="7 9">
    <name type="scientific">Fusarium culmorum</name>
    <dbReference type="NCBI Taxonomy" id="5516"/>
    <lineage>
        <taxon>Eukaryota</taxon>
        <taxon>Fungi</taxon>
        <taxon>Dikarya</taxon>
        <taxon>Ascomycota</taxon>
        <taxon>Pezizomycotina</taxon>
        <taxon>Sordariomycetes</taxon>
        <taxon>Hypocreomycetidae</taxon>
        <taxon>Hypocreales</taxon>
        <taxon>Nectriaceae</taxon>
        <taxon>Fusarium</taxon>
    </lineage>
</organism>
<proteinExistence type="predicted"/>
<dbReference type="PANTHER" id="PTHR43788:SF8">
    <property type="entry name" value="DNA-BINDING PROTEIN SMUBP-2"/>
    <property type="match status" value="1"/>
</dbReference>
<evidence type="ECO:0000313" key="8">
    <source>
        <dbReference type="EMBL" id="QPC59552.1"/>
    </source>
</evidence>
<sequence length="109" mass="11790">MSGSSMRKGRQYEALEGMQPASTVDSFQGQENDVAVVIMGTPYPKPGPGFTCNPKRLNVMLSRQKSALVIVGDIDVASKQARYEVIDEPTGEKHVVVGSRKVGLLILRA</sequence>
<evidence type="ECO:0000256" key="4">
    <source>
        <dbReference type="ARBA" id="ARBA00022840"/>
    </source>
</evidence>
<dbReference type="Pfam" id="PF13087">
    <property type="entry name" value="AAA_12"/>
    <property type="match status" value="1"/>
</dbReference>
<evidence type="ECO:0000313" key="9">
    <source>
        <dbReference type="Proteomes" id="UP000241587"/>
    </source>
</evidence>
<evidence type="ECO:0000256" key="2">
    <source>
        <dbReference type="ARBA" id="ARBA00022801"/>
    </source>
</evidence>
<dbReference type="InterPro" id="IPR027417">
    <property type="entry name" value="P-loop_NTPase"/>
</dbReference>
<dbReference type="AlphaFoldDB" id="A0A2T4GT58"/>
<protein>
    <recommendedName>
        <fullName evidence="6">DNA2/NAM7 helicase-like C-terminal domain-containing protein</fullName>
    </recommendedName>
</protein>
<feature type="region of interest" description="Disordered" evidence="5">
    <location>
        <begin position="1"/>
        <end position="26"/>
    </location>
</feature>
<name>A0A2T4GT58_FUSCU</name>
<reference evidence="7 9" key="1">
    <citation type="submission" date="2018-02" db="EMBL/GenBank/DDBJ databases">
        <title>Fusarium culmorum secondary metabolites in fungal-bacterial-plant interactions.</title>
        <authorList>
            <person name="Schmidt R."/>
        </authorList>
    </citation>
    <scope>NUCLEOTIDE SEQUENCE [LARGE SCALE GENOMIC DNA]</scope>
    <source>
        <strain evidence="7 9">PV</strain>
    </source>
</reference>
<dbReference type="InterPro" id="IPR041679">
    <property type="entry name" value="DNA2/NAM7-like_C"/>
</dbReference>
<dbReference type="Proteomes" id="UP000663297">
    <property type="component" value="Chromosome 1"/>
</dbReference>
<keyword evidence="4" id="KW-0067">ATP-binding</keyword>
<evidence type="ECO:0000259" key="6">
    <source>
        <dbReference type="Pfam" id="PF13087"/>
    </source>
</evidence>
<evidence type="ECO:0000256" key="3">
    <source>
        <dbReference type="ARBA" id="ARBA00022806"/>
    </source>
</evidence>
<dbReference type="OMA" id="GFTSHEQ"/>
<dbReference type="OrthoDB" id="6513042at2759"/>
<evidence type="ECO:0000313" key="7">
    <source>
        <dbReference type="EMBL" id="PTD06748.1"/>
    </source>
</evidence>
<keyword evidence="2" id="KW-0378">Hydrolase</keyword>
<reference evidence="8" key="2">
    <citation type="submission" date="2020-11" db="EMBL/GenBank/DDBJ databases">
        <title>The chromosome-scale genome resource for two endophytic Fusarium species: F. culmorum and F. pseudograminearum.</title>
        <authorList>
            <person name="Yuan Z."/>
        </authorList>
    </citation>
    <scope>NUCLEOTIDE SEQUENCE</scope>
    <source>
        <strain evidence="8">Class2-1B</strain>
    </source>
</reference>
<dbReference type="GO" id="GO:0016787">
    <property type="term" value="F:hydrolase activity"/>
    <property type="evidence" value="ECO:0007669"/>
    <property type="project" value="UniProtKB-KW"/>
</dbReference>
<dbReference type="GO" id="GO:0043139">
    <property type="term" value="F:5'-3' DNA helicase activity"/>
    <property type="evidence" value="ECO:0007669"/>
    <property type="project" value="TreeGrafter"/>
</dbReference>
<dbReference type="EMBL" id="CP064747">
    <property type="protein sequence ID" value="QPC59552.1"/>
    <property type="molecule type" value="Genomic_DNA"/>
</dbReference>
<dbReference type="GO" id="GO:0005524">
    <property type="term" value="F:ATP binding"/>
    <property type="evidence" value="ECO:0007669"/>
    <property type="project" value="UniProtKB-KW"/>
</dbReference>
<feature type="domain" description="DNA2/NAM7 helicase-like C-terminal" evidence="6">
    <location>
        <begin position="21"/>
        <end position="74"/>
    </location>
</feature>
<keyword evidence="1" id="KW-0547">Nucleotide-binding</keyword>
<dbReference type="Proteomes" id="UP000241587">
    <property type="component" value="Unassembled WGS sequence"/>
</dbReference>
<accession>A0A2T4GT58</accession>
<keyword evidence="9" id="KW-1185">Reference proteome</keyword>
<dbReference type="PANTHER" id="PTHR43788">
    <property type="entry name" value="DNA2/NAM7 HELICASE FAMILY MEMBER"/>
    <property type="match status" value="1"/>
</dbReference>
<dbReference type="EMBL" id="PVEM01000006">
    <property type="protein sequence ID" value="PTD06748.1"/>
    <property type="molecule type" value="Genomic_DNA"/>
</dbReference>
<dbReference type="InterPro" id="IPR050534">
    <property type="entry name" value="Coronavir_polyprotein_1ab"/>
</dbReference>
<keyword evidence="3" id="KW-0347">Helicase</keyword>